<comment type="caution">
    <text evidence="1">The sequence shown here is derived from an EMBL/GenBank/DDBJ whole genome shotgun (WGS) entry which is preliminary data.</text>
</comment>
<sequence length="69" mass="8291">MESGMDLFHVPDKHHMHTCRQFQTHPFTIIIPHERERERERERGGVALQILSSSFHLQRTKLDFEYCSL</sequence>
<organism evidence="1 2">
    <name type="scientific">Zostera marina</name>
    <name type="common">Eelgrass</name>
    <dbReference type="NCBI Taxonomy" id="29655"/>
    <lineage>
        <taxon>Eukaryota</taxon>
        <taxon>Viridiplantae</taxon>
        <taxon>Streptophyta</taxon>
        <taxon>Embryophyta</taxon>
        <taxon>Tracheophyta</taxon>
        <taxon>Spermatophyta</taxon>
        <taxon>Magnoliopsida</taxon>
        <taxon>Liliopsida</taxon>
        <taxon>Zosteraceae</taxon>
        <taxon>Zostera</taxon>
    </lineage>
</organism>
<evidence type="ECO:0000313" key="1">
    <source>
        <dbReference type="EMBL" id="KMZ61372.1"/>
    </source>
</evidence>
<keyword evidence="2" id="KW-1185">Reference proteome</keyword>
<gene>
    <name evidence="1" type="ORF">ZOSMA_52G00230</name>
</gene>
<dbReference type="EMBL" id="LFYR01001488">
    <property type="protein sequence ID" value="KMZ61372.1"/>
    <property type="molecule type" value="Genomic_DNA"/>
</dbReference>
<name>A0A0K9NZF0_ZOSMR</name>
<dbReference type="Proteomes" id="UP000036987">
    <property type="component" value="Unassembled WGS sequence"/>
</dbReference>
<protein>
    <submittedName>
        <fullName evidence="1">Uncharacterized protein</fullName>
    </submittedName>
</protein>
<evidence type="ECO:0000313" key="2">
    <source>
        <dbReference type="Proteomes" id="UP000036987"/>
    </source>
</evidence>
<accession>A0A0K9NZF0</accession>
<reference evidence="2" key="1">
    <citation type="journal article" date="2016" name="Nature">
        <title>The genome of the seagrass Zostera marina reveals angiosperm adaptation to the sea.</title>
        <authorList>
            <person name="Olsen J.L."/>
            <person name="Rouze P."/>
            <person name="Verhelst B."/>
            <person name="Lin Y.-C."/>
            <person name="Bayer T."/>
            <person name="Collen J."/>
            <person name="Dattolo E."/>
            <person name="De Paoli E."/>
            <person name="Dittami S."/>
            <person name="Maumus F."/>
            <person name="Michel G."/>
            <person name="Kersting A."/>
            <person name="Lauritano C."/>
            <person name="Lohaus R."/>
            <person name="Toepel M."/>
            <person name="Tonon T."/>
            <person name="Vanneste K."/>
            <person name="Amirebrahimi M."/>
            <person name="Brakel J."/>
            <person name="Bostroem C."/>
            <person name="Chovatia M."/>
            <person name="Grimwood J."/>
            <person name="Jenkins J.W."/>
            <person name="Jueterbock A."/>
            <person name="Mraz A."/>
            <person name="Stam W.T."/>
            <person name="Tice H."/>
            <person name="Bornberg-Bauer E."/>
            <person name="Green P.J."/>
            <person name="Pearson G.A."/>
            <person name="Procaccini G."/>
            <person name="Duarte C.M."/>
            <person name="Schmutz J."/>
            <person name="Reusch T.B.H."/>
            <person name="Van de Peer Y."/>
        </authorList>
    </citation>
    <scope>NUCLEOTIDE SEQUENCE [LARGE SCALE GENOMIC DNA]</scope>
    <source>
        <strain evidence="2">cv. Finnish</strain>
    </source>
</reference>
<dbReference type="AlphaFoldDB" id="A0A0K9NZF0"/>
<proteinExistence type="predicted"/>